<gene>
    <name evidence="1" type="ORF">CCHR01_03379</name>
</gene>
<comment type="caution">
    <text evidence="1">The sequence shown here is derived from an EMBL/GenBank/DDBJ whole genome shotgun (WGS) entry which is preliminary data.</text>
</comment>
<dbReference type="Proteomes" id="UP001243330">
    <property type="component" value="Unassembled WGS sequence"/>
</dbReference>
<dbReference type="EMBL" id="JAQOWY010000045">
    <property type="protein sequence ID" value="KAK1853961.1"/>
    <property type="molecule type" value="Genomic_DNA"/>
</dbReference>
<proteinExistence type="predicted"/>
<keyword evidence="2" id="KW-1185">Reference proteome</keyword>
<organism evidence="1 2">
    <name type="scientific">Colletotrichum chrysophilum</name>
    <dbReference type="NCBI Taxonomy" id="1836956"/>
    <lineage>
        <taxon>Eukaryota</taxon>
        <taxon>Fungi</taxon>
        <taxon>Dikarya</taxon>
        <taxon>Ascomycota</taxon>
        <taxon>Pezizomycotina</taxon>
        <taxon>Sordariomycetes</taxon>
        <taxon>Hypocreomycetidae</taxon>
        <taxon>Glomerellales</taxon>
        <taxon>Glomerellaceae</taxon>
        <taxon>Colletotrichum</taxon>
        <taxon>Colletotrichum gloeosporioides species complex</taxon>
    </lineage>
</organism>
<reference evidence="1" key="1">
    <citation type="submission" date="2023-01" db="EMBL/GenBank/DDBJ databases">
        <title>Colletotrichum chrysophilum M932 genome sequence.</title>
        <authorList>
            <person name="Baroncelli R."/>
        </authorList>
    </citation>
    <scope>NUCLEOTIDE SEQUENCE</scope>
    <source>
        <strain evidence="1">M932</strain>
    </source>
</reference>
<evidence type="ECO:0000313" key="2">
    <source>
        <dbReference type="Proteomes" id="UP001243330"/>
    </source>
</evidence>
<accession>A0AAD9ASY6</accession>
<dbReference type="AlphaFoldDB" id="A0AAD9ASY6"/>
<protein>
    <submittedName>
        <fullName evidence="1">Uncharacterized protein</fullName>
    </submittedName>
</protein>
<name>A0AAD9ASY6_9PEZI</name>
<evidence type="ECO:0000313" key="1">
    <source>
        <dbReference type="EMBL" id="KAK1853961.1"/>
    </source>
</evidence>
<sequence length="106" mass="12332">MCNTRRVSDAYYGVVMVRVFFLYWIEQSERHARGCFLGIAVEPVLSSFEYTYGSNVQTTGLWMIGRVRLVWASPRAAERAFSQIQAGFILYPICLMFEWSCSRRVQ</sequence>